<accession>A0A0B6YUX6</accession>
<dbReference type="EMBL" id="HACG01013244">
    <property type="protein sequence ID" value="CEK60109.1"/>
    <property type="molecule type" value="Transcribed_RNA"/>
</dbReference>
<proteinExistence type="predicted"/>
<sequence>MFAQSIMLCETSDGVSSAPLLAGWGRNKDFYITSYCQWIIVQGYFLYKYSTLNKKGPFLETAGITKERGSLEIHR</sequence>
<protein>
    <submittedName>
        <fullName evidence="1">Uncharacterized protein</fullName>
    </submittedName>
</protein>
<dbReference type="AlphaFoldDB" id="A0A0B6YUX6"/>
<reference evidence="1" key="1">
    <citation type="submission" date="2014-12" db="EMBL/GenBank/DDBJ databases">
        <title>Insight into the proteome of Arion vulgaris.</title>
        <authorList>
            <person name="Aradska J."/>
            <person name="Bulat T."/>
            <person name="Smidak R."/>
            <person name="Sarate P."/>
            <person name="Gangsoo J."/>
            <person name="Sialana F."/>
            <person name="Bilban M."/>
            <person name="Lubec G."/>
        </authorList>
    </citation>
    <scope>NUCLEOTIDE SEQUENCE</scope>
    <source>
        <tissue evidence="1">Skin</tissue>
    </source>
</reference>
<gene>
    <name evidence="1" type="primary">ORF38431</name>
</gene>
<evidence type="ECO:0000313" key="1">
    <source>
        <dbReference type="EMBL" id="CEK60109.1"/>
    </source>
</evidence>
<feature type="non-terminal residue" evidence="1">
    <location>
        <position position="75"/>
    </location>
</feature>
<name>A0A0B6YUX6_9EUPU</name>
<organism evidence="1">
    <name type="scientific">Arion vulgaris</name>
    <dbReference type="NCBI Taxonomy" id="1028688"/>
    <lineage>
        <taxon>Eukaryota</taxon>
        <taxon>Metazoa</taxon>
        <taxon>Spiralia</taxon>
        <taxon>Lophotrochozoa</taxon>
        <taxon>Mollusca</taxon>
        <taxon>Gastropoda</taxon>
        <taxon>Heterobranchia</taxon>
        <taxon>Euthyneura</taxon>
        <taxon>Panpulmonata</taxon>
        <taxon>Eupulmonata</taxon>
        <taxon>Stylommatophora</taxon>
        <taxon>Helicina</taxon>
        <taxon>Arionoidea</taxon>
        <taxon>Arionidae</taxon>
        <taxon>Arion</taxon>
    </lineage>
</organism>